<feature type="transmembrane region" description="Helical" evidence="1">
    <location>
        <begin position="90"/>
        <end position="111"/>
    </location>
</feature>
<dbReference type="STRING" id="1920490.GCA_001895925_03761"/>
<sequence length="269" mass="28143">MISFKNQHLQARSFRQQILNGTDFSGADIRGCNFNQAQLVGANFERVKAGLSPQKLMRLSGIMIAIALLVGDALSRLIFGALGQIPNSSAWLFVLVLYGVLGLAGASAGISSLKSISLKTSRLAGVFSAVLSGAWLGFFYAGSASGNNPSIAIAGAMSAGLVMGVASVFLHQSWIKIAIATIPTVTTYGAAFLLGATASVSLSAQHSIGFAYAIATFVYVWLTLSSLKSIIRSLNLASTTSFKGANLTNARFDQAALNHTDFSQSIGYC</sequence>
<dbReference type="OrthoDB" id="457820at2"/>
<dbReference type="Gene3D" id="2.160.20.80">
    <property type="entry name" value="E3 ubiquitin-protein ligase SopA"/>
    <property type="match status" value="1"/>
</dbReference>
<evidence type="ECO:0000256" key="1">
    <source>
        <dbReference type="SAM" id="Phobius"/>
    </source>
</evidence>
<feature type="transmembrane region" description="Helical" evidence="1">
    <location>
        <begin position="123"/>
        <end position="143"/>
    </location>
</feature>
<feature type="transmembrane region" description="Helical" evidence="1">
    <location>
        <begin position="149"/>
        <end position="170"/>
    </location>
</feature>
<keyword evidence="1" id="KW-0812">Transmembrane</keyword>
<dbReference type="EMBL" id="PVWG01000007">
    <property type="protein sequence ID" value="PSB20127.1"/>
    <property type="molecule type" value="Genomic_DNA"/>
</dbReference>
<evidence type="ECO:0000313" key="2">
    <source>
        <dbReference type="EMBL" id="PSB20127.1"/>
    </source>
</evidence>
<name>A0A2T1DI21_9CYAN</name>
<feature type="transmembrane region" description="Helical" evidence="1">
    <location>
        <begin position="56"/>
        <end position="78"/>
    </location>
</feature>
<reference evidence="2 3" key="2">
    <citation type="submission" date="2018-03" db="EMBL/GenBank/DDBJ databases">
        <title>The ancient ancestry and fast evolution of plastids.</title>
        <authorList>
            <person name="Moore K.R."/>
            <person name="Magnabosco C."/>
            <person name="Momper L."/>
            <person name="Gold D.A."/>
            <person name="Bosak T."/>
            <person name="Fournier G.P."/>
        </authorList>
    </citation>
    <scope>NUCLEOTIDE SEQUENCE [LARGE SCALE GENOMIC DNA]</scope>
    <source>
        <strain evidence="2 3">ULC007</strain>
    </source>
</reference>
<evidence type="ECO:0008006" key="4">
    <source>
        <dbReference type="Google" id="ProtNLM"/>
    </source>
</evidence>
<keyword evidence="1" id="KW-0472">Membrane</keyword>
<feature type="transmembrane region" description="Helical" evidence="1">
    <location>
        <begin position="177"/>
        <end position="198"/>
    </location>
</feature>
<gene>
    <name evidence="2" type="ORF">C7B65_08725</name>
</gene>
<protein>
    <recommendedName>
        <fullName evidence="4">Pentapeptide repeat-containing protein</fullName>
    </recommendedName>
</protein>
<reference evidence="2 3" key="1">
    <citation type="submission" date="2018-02" db="EMBL/GenBank/DDBJ databases">
        <authorList>
            <person name="Cohen D.B."/>
            <person name="Kent A.D."/>
        </authorList>
    </citation>
    <scope>NUCLEOTIDE SEQUENCE [LARGE SCALE GENOMIC DNA]</scope>
    <source>
        <strain evidence="2 3">ULC007</strain>
    </source>
</reference>
<accession>A0A2T1DI21</accession>
<comment type="caution">
    <text evidence="2">The sequence shown here is derived from an EMBL/GenBank/DDBJ whole genome shotgun (WGS) entry which is preliminary data.</text>
</comment>
<proteinExistence type="predicted"/>
<keyword evidence="3" id="KW-1185">Reference proteome</keyword>
<dbReference type="RefSeq" id="WP_073070814.1">
    <property type="nucleotide sequence ID" value="NZ_MPPI01000009.1"/>
</dbReference>
<evidence type="ECO:0000313" key="3">
    <source>
        <dbReference type="Proteomes" id="UP000238634"/>
    </source>
</evidence>
<dbReference type="SUPFAM" id="SSF141571">
    <property type="entry name" value="Pentapeptide repeat-like"/>
    <property type="match status" value="1"/>
</dbReference>
<dbReference type="Pfam" id="PF00805">
    <property type="entry name" value="Pentapeptide"/>
    <property type="match status" value="2"/>
</dbReference>
<dbReference type="InterPro" id="IPR001646">
    <property type="entry name" value="5peptide_repeat"/>
</dbReference>
<dbReference type="AlphaFoldDB" id="A0A2T1DI21"/>
<keyword evidence="1" id="KW-1133">Transmembrane helix</keyword>
<feature type="transmembrane region" description="Helical" evidence="1">
    <location>
        <begin position="204"/>
        <end position="224"/>
    </location>
</feature>
<organism evidence="2 3">
    <name type="scientific">Phormidesmis priestleyi ULC007</name>
    <dbReference type="NCBI Taxonomy" id="1920490"/>
    <lineage>
        <taxon>Bacteria</taxon>
        <taxon>Bacillati</taxon>
        <taxon>Cyanobacteriota</taxon>
        <taxon>Cyanophyceae</taxon>
        <taxon>Leptolyngbyales</taxon>
        <taxon>Leptolyngbyaceae</taxon>
        <taxon>Phormidesmis</taxon>
    </lineage>
</organism>
<dbReference type="Proteomes" id="UP000238634">
    <property type="component" value="Unassembled WGS sequence"/>
</dbReference>